<comment type="similarity">
    <text evidence="1 10">Belongs to the peptidase M4 family.</text>
</comment>
<dbReference type="PANTHER" id="PTHR33794">
    <property type="entry name" value="BACILLOLYSIN"/>
    <property type="match status" value="1"/>
</dbReference>
<feature type="chain" id="PRO_5044362112" description="Neutral metalloproteinase" evidence="10">
    <location>
        <begin position="25"/>
        <end position="517"/>
    </location>
</feature>
<dbReference type="EMBL" id="CP170721">
    <property type="protein sequence ID" value="XIA20195.1"/>
    <property type="molecule type" value="Genomic_DNA"/>
</dbReference>
<dbReference type="Gene3D" id="3.10.450.490">
    <property type="match status" value="1"/>
</dbReference>
<evidence type="ECO:0000256" key="7">
    <source>
        <dbReference type="ARBA" id="ARBA00023049"/>
    </source>
</evidence>
<dbReference type="InterPro" id="IPR050728">
    <property type="entry name" value="Zinc_Metalloprotease_M4"/>
</dbReference>
<evidence type="ECO:0000256" key="4">
    <source>
        <dbReference type="ARBA" id="ARBA00022729"/>
    </source>
</evidence>
<feature type="domain" description="FTP" evidence="13">
    <location>
        <begin position="66"/>
        <end position="102"/>
    </location>
</feature>
<dbReference type="Pfam" id="PF07504">
    <property type="entry name" value="FTP"/>
    <property type="match status" value="1"/>
</dbReference>
<evidence type="ECO:0000256" key="5">
    <source>
        <dbReference type="ARBA" id="ARBA00022801"/>
    </source>
</evidence>
<evidence type="ECO:0000259" key="11">
    <source>
        <dbReference type="Pfam" id="PF01447"/>
    </source>
</evidence>
<dbReference type="EC" id="3.4.24.-" evidence="10"/>
<dbReference type="Gene3D" id="1.10.390.10">
    <property type="entry name" value="Neutral Protease Domain 2"/>
    <property type="match status" value="1"/>
</dbReference>
<dbReference type="PANTHER" id="PTHR33794:SF1">
    <property type="entry name" value="BACILLOLYSIN"/>
    <property type="match status" value="1"/>
</dbReference>
<dbReference type="GO" id="GO:0046872">
    <property type="term" value="F:metal ion binding"/>
    <property type="evidence" value="ECO:0007669"/>
    <property type="project" value="UniProtKB-UniRule"/>
</dbReference>
<protein>
    <recommendedName>
        <fullName evidence="10">Neutral metalloproteinase</fullName>
        <ecNumber evidence="10">3.4.24.-</ecNumber>
    </recommendedName>
</protein>
<evidence type="ECO:0000256" key="6">
    <source>
        <dbReference type="ARBA" id="ARBA00022833"/>
    </source>
</evidence>
<evidence type="ECO:0000256" key="9">
    <source>
        <dbReference type="PIRSR" id="PIRSR623612-1"/>
    </source>
</evidence>
<dbReference type="InterPro" id="IPR027268">
    <property type="entry name" value="Peptidase_M4/M1_CTD_sf"/>
</dbReference>
<dbReference type="InterPro" id="IPR001570">
    <property type="entry name" value="Peptidase_M4_C_domain"/>
</dbReference>
<dbReference type="GO" id="GO:0005576">
    <property type="term" value="C:extracellular region"/>
    <property type="evidence" value="ECO:0007669"/>
    <property type="project" value="UniProtKB-SubCell"/>
</dbReference>
<sequence length="517" mass="54506">MMQKPLAAALLGAIGLAVMSDAGAATHARVQAPSMGKLAPAALANRIGLDADAALSPRLQARTTHGTVKTREQQTFRGIPVYGRQVVVERDGSGNVLGVSGEISRGIGHDIASVAPAINGTRAIGLLRAHAGLLPLGIGVNGIRDSDIQNAKSDLYVYAEGNRARLAYLTSFFVDRSGQPTRPMAIIDANTGEVIESWDGLTTKGKPGGGGGGSTGTPALATGAGGNQKTGQYFYGTDYAALAVTQSGSTCYMQNPDVKTNNMAKSTRTGTLWSFICPNSSGDAVNGAYSPINDAHHFGSVVHDMYNNWLGAPPLSFSLVMNVHYGRNYENAFWNGSSMNFGDGASYFYPLTSLDVTSHEISHGFTEQNSGLQYSGQSGGMNEAFSDMAGEAAEYFDRGHNDWLVGAEIIKNGTALRWMCTPKLDGASIDNAANYTSSLDVHYSSGVYNKAFCTLAKSSNWNTRKAFEVFAHANAMYWSATSTFNAGACGVENAADDYGYSRSDVVAAFNAVGVTCQ</sequence>
<dbReference type="Gene3D" id="3.10.450.40">
    <property type="match status" value="1"/>
</dbReference>
<dbReference type="AlphaFoldDB" id="A0AB74UUI2"/>
<evidence type="ECO:0000256" key="8">
    <source>
        <dbReference type="ARBA" id="ARBA00023145"/>
    </source>
</evidence>
<comment type="subcellular location">
    <subcellularLocation>
        <location evidence="10">Secreted</location>
    </subcellularLocation>
</comment>
<keyword evidence="7 10" id="KW-0482">Metalloprotease</keyword>
<feature type="active site" description="Proton donor" evidence="9">
    <location>
        <position position="442"/>
    </location>
</feature>
<keyword evidence="10" id="KW-0964">Secreted</keyword>
<proteinExistence type="inferred from homology"/>
<accession>A0AB74UUI2</accession>
<keyword evidence="4 10" id="KW-0732">Signal</keyword>
<keyword evidence="2 10" id="KW-0645">Protease</keyword>
<dbReference type="PRINTS" id="PR00730">
    <property type="entry name" value="THERMOLYSIN"/>
</dbReference>
<name>A0AB74UUI2_9GAMM</name>
<feature type="domain" description="Peptidase M4 C-terminal" evidence="12">
    <location>
        <begin position="370"/>
        <end position="514"/>
    </location>
</feature>
<dbReference type="InterPro" id="IPR023612">
    <property type="entry name" value="Peptidase_M4"/>
</dbReference>
<dbReference type="CDD" id="cd09597">
    <property type="entry name" value="M4_TLP"/>
    <property type="match status" value="1"/>
</dbReference>
<dbReference type="GO" id="GO:0004222">
    <property type="term" value="F:metalloendopeptidase activity"/>
    <property type="evidence" value="ECO:0007669"/>
    <property type="project" value="UniProtKB-UniRule"/>
</dbReference>
<dbReference type="Gene3D" id="3.10.170.10">
    <property type="match status" value="1"/>
</dbReference>
<evidence type="ECO:0000256" key="3">
    <source>
        <dbReference type="ARBA" id="ARBA00022723"/>
    </source>
</evidence>
<evidence type="ECO:0000256" key="2">
    <source>
        <dbReference type="ARBA" id="ARBA00022670"/>
    </source>
</evidence>
<keyword evidence="5 10" id="KW-0378">Hydrolase</keyword>
<dbReference type="Pfam" id="PF01447">
    <property type="entry name" value="Peptidase_M4"/>
    <property type="match status" value="1"/>
</dbReference>
<evidence type="ECO:0000256" key="10">
    <source>
        <dbReference type="RuleBase" id="RU366073"/>
    </source>
</evidence>
<comment type="function">
    <text evidence="10">Extracellular zinc metalloprotease.</text>
</comment>
<feature type="active site" evidence="9">
    <location>
        <position position="360"/>
    </location>
</feature>
<feature type="signal peptide" evidence="10">
    <location>
        <begin position="1"/>
        <end position="24"/>
    </location>
</feature>
<dbReference type="InterPro" id="IPR011096">
    <property type="entry name" value="FTP_domain"/>
</dbReference>
<keyword evidence="3" id="KW-0479">Metal-binding</keyword>
<feature type="domain" description="Peptidase M4" evidence="11">
    <location>
        <begin position="229"/>
        <end position="367"/>
    </location>
</feature>
<dbReference type="RefSeq" id="WP_395117931.1">
    <property type="nucleotide sequence ID" value="NZ_CP170721.1"/>
</dbReference>
<gene>
    <name evidence="14" type="ORF">ACFYG5_08745</name>
</gene>
<keyword evidence="6 10" id="KW-0862">Zinc</keyword>
<reference evidence="14" key="1">
    <citation type="submission" date="2024-10" db="EMBL/GenBank/DDBJ databases">
        <authorList>
            <person name="Lesea H.P."/>
            <person name="Kuehl J.V."/>
            <person name="Chandonia J.-M."/>
        </authorList>
    </citation>
    <scope>NUCLEOTIDE SEQUENCE</scope>
    <source>
        <strain evidence="14">FW102-FHT14D07</strain>
    </source>
</reference>
<dbReference type="GO" id="GO:0006508">
    <property type="term" value="P:proteolysis"/>
    <property type="evidence" value="ECO:0007669"/>
    <property type="project" value="UniProtKB-KW"/>
</dbReference>
<evidence type="ECO:0000259" key="12">
    <source>
        <dbReference type="Pfam" id="PF02868"/>
    </source>
</evidence>
<comment type="cofactor">
    <cofactor evidence="10">
        <name>Zn(2+)</name>
        <dbReference type="ChEBI" id="CHEBI:29105"/>
    </cofactor>
</comment>
<evidence type="ECO:0000259" key="13">
    <source>
        <dbReference type="Pfam" id="PF07504"/>
    </source>
</evidence>
<evidence type="ECO:0000313" key="14">
    <source>
        <dbReference type="EMBL" id="XIA20195.1"/>
    </source>
</evidence>
<evidence type="ECO:0000256" key="1">
    <source>
        <dbReference type="ARBA" id="ARBA00009388"/>
    </source>
</evidence>
<organism evidence="14">
    <name type="scientific">Rhodanobacter sp. FW102-FHT14D07</name>
    <dbReference type="NCBI Taxonomy" id="3351462"/>
    <lineage>
        <taxon>Bacteria</taxon>
        <taxon>Pseudomonadati</taxon>
        <taxon>Pseudomonadota</taxon>
        <taxon>Gammaproteobacteria</taxon>
        <taxon>Lysobacterales</taxon>
        <taxon>Rhodanobacteraceae</taxon>
        <taxon>Rhodanobacter</taxon>
    </lineage>
</organism>
<dbReference type="SUPFAM" id="SSF55486">
    <property type="entry name" value="Metalloproteases ('zincins'), catalytic domain"/>
    <property type="match status" value="1"/>
</dbReference>
<dbReference type="Pfam" id="PF02868">
    <property type="entry name" value="Peptidase_M4_C"/>
    <property type="match status" value="1"/>
</dbReference>
<keyword evidence="8" id="KW-0865">Zymogen</keyword>
<dbReference type="InterPro" id="IPR013856">
    <property type="entry name" value="Peptidase_M4_domain"/>
</dbReference>